<dbReference type="EMBL" id="JACIEH010000003">
    <property type="protein sequence ID" value="MBB4100618.1"/>
    <property type="molecule type" value="Genomic_DNA"/>
</dbReference>
<comment type="caution">
    <text evidence="1">The sequence shown here is derived from an EMBL/GenBank/DDBJ whole genome shotgun (WGS) entry which is preliminary data.</text>
</comment>
<proteinExistence type="predicted"/>
<dbReference type="RefSeq" id="WP_183999894.1">
    <property type="nucleotide sequence ID" value="NZ_JACIEH010000003.1"/>
</dbReference>
<organism evidence="1 2">
    <name type="scientific">Sphingomonas kyeonggiensis</name>
    <dbReference type="NCBI Taxonomy" id="1268553"/>
    <lineage>
        <taxon>Bacteria</taxon>
        <taxon>Pseudomonadati</taxon>
        <taxon>Pseudomonadota</taxon>
        <taxon>Alphaproteobacteria</taxon>
        <taxon>Sphingomonadales</taxon>
        <taxon>Sphingomonadaceae</taxon>
        <taxon>Sphingomonas</taxon>
    </lineage>
</organism>
<accession>A0A7W6JW19</accession>
<sequence length="101" mass="10693">MILSLILAFAVQEAPQDELNIEVVGRRLAAISATVSQGAGGKLGCALSETSGYAKLDEQLCRTATACVRKGARDSAGVKACIDKRKPALLADFKRSWRTGQ</sequence>
<dbReference type="Proteomes" id="UP000557392">
    <property type="component" value="Unassembled WGS sequence"/>
</dbReference>
<reference evidence="1 2" key="1">
    <citation type="submission" date="2020-08" db="EMBL/GenBank/DDBJ databases">
        <title>Genomic Encyclopedia of Type Strains, Phase IV (KMG-IV): sequencing the most valuable type-strain genomes for metagenomic binning, comparative biology and taxonomic classification.</title>
        <authorList>
            <person name="Goeker M."/>
        </authorList>
    </citation>
    <scope>NUCLEOTIDE SEQUENCE [LARGE SCALE GENOMIC DNA]</scope>
    <source>
        <strain evidence="1 2">DSM 101806</strain>
    </source>
</reference>
<gene>
    <name evidence="1" type="ORF">GGR46_004190</name>
</gene>
<name>A0A7W6JW19_9SPHN</name>
<dbReference type="AlphaFoldDB" id="A0A7W6JW19"/>
<protein>
    <submittedName>
        <fullName evidence="1">Uncharacterized protein</fullName>
    </submittedName>
</protein>
<evidence type="ECO:0000313" key="2">
    <source>
        <dbReference type="Proteomes" id="UP000557392"/>
    </source>
</evidence>
<keyword evidence="2" id="KW-1185">Reference proteome</keyword>
<evidence type="ECO:0000313" key="1">
    <source>
        <dbReference type="EMBL" id="MBB4100618.1"/>
    </source>
</evidence>